<dbReference type="AlphaFoldDB" id="A0AAF1AV64"/>
<evidence type="ECO:0000256" key="1">
    <source>
        <dbReference type="PROSITE-ProRule" id="PRU00325"/>
    </source>
</evidence>
<accession>A0AAF1AV64</accession>
<dbReference type="GO" id="GO:0008270">
    <property type="term" value="F:zinc ion binding"/>
    <property type="evidence" value="ECO:0007669"/>
    <property type="project" value="UniProtKB-KW"/>
</dbReference>
<organism evidence="4 5">
    <name type="scientific">Daucus carota subsp. sativus</name>
    <name type="common">Carrot</name>
    <dbReference type="NCBI Taxonomy" id="79200"/>
    <lineage>
        <taxon>Eukaryota</taxon>
        <taxon>Viridiplantae</taxon>
        <taxon>Streptophyta</taxon>
        <taxon>Embryophyta</taxon>
        <taxon>Tracheophyta</taxon>
        <taxon>Spermatophyta</taxon>
        <taxon>Magnoliopsida</taxon>
        <taxon>eudicotyledons</taxon>
        <taxon>Gunneridae</taxon>
        <taxon>Pentapetalae</taxon>
        <taxon>asterids</taxon>
        <taxon>campanulids</taxon>
        <taxon>Apiales</taxon>
        <taxon>Apiaceae</taxon>
        <taxon>Apioideae</taxon>
        <taxon>Scandiceae</taxon>
        <taxon>Daucinae</taxon>
        <taxon>Daucus</taxon>
        <taxon>Daucus sect. Daucus</taxon>
    </lineage>
</organism>
<evidence type="ECO:0000256" key="2">
    <source>
        <dbReference type="SAM" id="MobiDB-lite"/>
    </source>
</evidence>
<reference evidence="4" key="2">
    <citation type="submission" date="2022-03" db="EMBL/GenBank/DDBJ databases">
        <title>Draft title - Genomic analysis of global carrot germplasm unveils the trajectory of domestication and the origin of high carotenoid orange carrot.</title>
        <authorList>
            <person name="Iorizzo M."/>
            <person name="Ellison S."/>
            <person name="Senalik D."/>
            <person name="Macko-Podgorni A."/>
            <person name="Grzebelus D."/>
            <person name="Bostan H."/>
            <person name="Rolling W."/>
            <person name="Curaba J."/>
            <person name="Simon P."/>
        </authorList>
    </citation>
    <scope>NUCLEOTIDE SEQUENCE</scope>
    <source>
        <tissue evidence="4">Leaf</tissue>
    </source>
</reference>
<dbReference type="Proteomes" id="UP000077755">
    <property type="component" value="Chromosome 3"/>
</dbReference>
<keyword evidence="1" id="KW-0863">Zinc-finger</keyword>
<feature type="compositionally biased region" description="Basic and acidic residues" evidence="2">
    <location>
        <begin position="17"/>
        <end position="29"/>
    </location>
</feature>
<dbReference type="PANTHER" id="PTHR47718:SF18">
    <property type="entry name" value="PROTEIN FAR1-RELATED SEQUENCE 5-LIKE"/>
    <property type="match status" value="1"/>
</dbReference>
<gene>
    <name evidence="4" type="ORF">DCAR_0312993</name>
</gene>
<keyword evidence="1" id="KW-0862">Zinc</keyword>
<feature type="region of interest" description="Disordered" evidence="2">
    <location>
        <begin position="1"/>
        <end position="50"/>
    </location>
</feature>
<evidence type="ECO:0000259" key="3">
    <source>
        <dbReference type="PROSITE" id="PS50966"/>
    </source>
</evidence>
<proteinExistence type="predicted"/>
<dbReference type="InterPro" id="IPR004330">
    <property type="entry name" value="FAR1_DNA_bnd_dom"/>
</dbReference>
<dbReference type="InterPro" id="IPR007527">
    <property type="entry name" value="Znf_SWIM"/>
</dbReference>
<name>A0AAF1AV64_DAUCS</name>
<protein>
    <recommendedName>
        <fullName evidence="3">SWIM-type domain-containing protein</fullName>
    </recommendedName>
</protein>
<keyword evidence="5" id="KW-1185">Reference proteome</keyword>
<keyword evidence="1" id="KW-0479">Metal-binding</keyword>
<dbReference type="PANTHER" id="PTHR47718">
    <property type="entry name" value="OS01G0519700 PROTEIN"/>
    <property type="match status" value="1"/>
</dbReference>
<dbReference type="PROSITE" id="PS50966">
    <property type="entry name" value="ZF_SWIM"/>
    <property type="match status" value="1"/>
</dbReference>
<evidence type="ECO:0000313" key="4">
    <source>
        <dbReference type="EMBL" id="WOG93706.1"/>
    </source>
</evidence>
<dbReference type="EMBL" id="CP093345">
    <property type="protein sequence ID" value="WOG93706.1"/>
    <property type="molecule type" value="Genomic_DNA"/>
</dbReference>
<dbReference type="Pfam" id="PF10551">
    <property type="entry name" value="MULE"/>
    <property type="match status" value="1"/>
</dbReference>
<dbReference type="InterPro" id="IPR018289">
    <property type="entry name" value="MULE_transposase_dom"/>
</dbReference>
<feature type="domain" description="SWIM-type" evidence="3">
    <location>
        <begin position="595"/>
        <end position="631"/>
    </location>
</feature>
<reference evidence="4" key="1">
    <citation type="journal article" date="2016" name="Nat. Genet.">
        <title>A high-quality carrot genome assembly provides new insights into carotenoid accumulation and asterid genome evolution.</title>
        <authorList>
            <person name="Iorizzo M."/>
            <person name="Ellison S."/>
            <person name="Senalik D."/>
            <person name="Zeng P."/>
            <person name="Satapoomin P."/>
            <person name="Huang J."/>
            <person name="Bowman M."/>
            <person name="Iovene M."/>
            <person name="Sanseverino W."/>
            <person name="Cavagnaro P."/>
            <person name="Yildiz M."/>
            <person name="Macko-Podgorni A."/>
            <person name="Moranska E."/>
            <person name="Grzebelus E."/>
            <person name="Grzebelus D."/>
            <person name="Ashrafi H."/>
            <person name="Zheng Z."/>
            <person name="Cheng S."/>
            <person name="Spooner D."/>
            <person name="Van Deynze A."/>
            <person name="Simon P."/>
        </authorList>
    </citation>
    <scope>NUCLEOTIDE SEQUENCE</scope>
    <source>
        <tissue evidence="4">Leaf</tissue>
    </source>
</reference>
<sequence>MASQHEEPGSVSAPHIESSDSERSDHESDVPDIVSSDSDDEIEHLSTQSSNVEFNSVEEPEMTCVEAHGIKYYTPKCEFSKTPYANQQFATIEDAYVFYREYGRICGFDVRYSSKKSNRRGKLYARHIICSHGGNPGKKTLTDSEGNVVEGPCRRTTSKRCDCKAQIILKPGGKGGFVIMSFAAEHNHTLASGPARMFLRCNRKVSLAYQNFIVDCSRANIGATRAHSLVKEMTGSYEDVGATVSDFKNFARDVKVRIGEHDSDKILDKFRMKRKKTRNSFFYDYKVDKNGHLTGLFWTDTVGQANYDVFSDIVSFDPTFRTNKYHMVFIPFTGVDNHWKNVTFAAALLAKENYKNFKWLILTFKKAMGRAPPCVITDQCKAIKKALDKWWVSTKHRLCMWHIMNKLPSKVGPKLSSDKTFVSKLKSAVYADHLSTTDFEERWRAVIDEYKLDTNAWLSELYDIRDQWIPAYFNDIEMAGLLRTTSRSESSNSFFQHYHDSGDTLVEFYSSFESAMDKQRLRTAEDDRRSEQIPLADSLMSIELDASKIYTLEIFYLVREEIKSGCLYTSMTDMSRDDDARYFKFKDELLNNQIFEVSVRNSDDYVECSCKFYFRRGYLCRHAFAALHHCSIKKIPQTFVKPRWTKNALIQHSFLASCKDGSQCPNHDSTKLKRARALFDFHTCLTLAGDDDEKLDSIVSGLDMLKSELLEESSQKSLNTSQHRADRFVGPIPDNEVRVLNPNISRNKGCGSRIKSSRELSMEQRKKRKCSNCNQLVRHNARTCPMPKKSDHD</sequence>
<dbReference type="KEGG" id="dcr:108212647"/>
<evidence type="ECO:0000313" key="5">
    <source>
        <dbReference type="Proteomes" id="UP000077755"/>
    </source>
</evidence>
<dbReference type="Pfam" id="PF03101">
    <property type="entry name" value="FAR1"/>
    <property type="match status" value="1"/>
</dbReference>